<gene>
    <name evidence="2" type="ORF">AWZ03_015211</name>
</gene>
<protein>
    <submittedName>
        <fullName evidence="2">Uncharacterized protein</fullName>
    </submittedName>
</protein>
<feature type="non-terminal residue" evidence="2">
    <location>
        <position position="1"/>
    </location>
</feature>
<dbReference type="Proteomes" id="UP000295192">
    <property type="component" value="Unassembled WGS sequence"/>
</dbReference>
<organism evidence="2 3">
    <name type="scientific">Drosophila navojoa</name>
    <name type="common">Fruit fly</name>
    <dbReference type="NCBI Taxonomy" id="7232"/>
    <lineage>
        <taxon>Eukaryota</taxon>
        <taxon>Metazoa</taxon>
        <taxon>Ecdysozoa</taxon>
        <taxon>Arthropoda</taxon>
        <taxon>Hexapoda</taxon>
        <taxon>Insecta</taxon>
        <taxon>Pterygota</taxon>
        <taxon>Neoptera</taxon>
        <taxon>Endopterygota</taxon>
        <taxon>Diptera</taxon>
        <taxon>Brachycera</taxon>
        <taxon>Muscomorpha</taxon>
        <taxon>Ephydroidea</taxon>
        <taxon>Drosophilidae</taxon>
        <taxon>Drosophila</taxon>
    </lineage>
</organism>
<name>A0A484AMK5_DRONA</name>
<feature type="region of interest" description="Disordered" evidence="1">
    <location>
        <begin position="205"/>
        <end position="233"/>
    </location>
</feature>
<evidence type="ECO:0000256" key="1">
    <source>
        <dbReference type="SAM" id="MobiDB-lite"/>
    </source>
</evidence>
<feature type="compositionally biased region" description="Basic and acidic residues" evidence="1">
    <location>
        <begin position="46"/>
        <end position="67"/>
    </location>
</feature>
<sequence length="233" mass="25268">LMKVEFTTIYVEIPQSRGAQPYVEEPQSLPPLPAISGPEESAAPQSEKETEEMRKVQSPEEERRRWGAESSEDQSPSWGQGGGSERSPLVAPLDPETVAWDEGRRPSSLWTPSKSPIKKIPRVDLTGVAERWRQLGGGRLGTLSAPDQGPPEGGRRADGPDKGAYEPREETSAALESEEDEAKLLADMADILDGWEPNLFDILMGESPSPLHSTTSTGHPIRLEDPANGGHSG</sequence>
<comment type="caution">
    <text evidence="2">The sequence shown here is derived from an EMBL/GenBank/DDBJ whole genome shotgun (WGS) entry which is preliminary data.</text>
</comment>
<dbReference type="EMBL" id="LSRL02004371">
    <property type="protein sequence ID" value="TDG38367.1"/>
    <property type="molecule type" value="Genomic_DNA"/>
</dbReference>
<evidence type="ECO:0000313" key="2">
    <source>
        <dbReference type="EMBL" id="TDG38367.1"/>
    </source>
</evidence>
<accession>A0A484AMK5</accession>
<proteinExistence type="predicted"/>
<feature type="compositionally biased region" description="Basic and acidic residues" evidence="1">
    <location>
        <begin position="153"/>
        <end position="171"/>
    </location>
</feature>
<reference evidence="2 3" key="1">
    <citation type="journal article" date="2019" name="J. Hered.">
        <title>An Improved Genome Assembly for Drosophila navojoa, the Basal Species in the mojavensis Cluster.</title>
        <authorList>
            <person name="Vanderlinde T."/>
            <person name="Dupim E.G."/>
            <person name="Nazario-Yepiz N.O."/>
            <person name="Carvalho A.B."/>
        </authorList>
    </citation>
    <scope>NUCLEOTIDE SEQUENCE [LARGE SCALE GENOMIC DNA]</scope>
    <source>
        <strain evidence="2">Navoj_Jal97</strain>
        <tissue evidence="2">Whole organism</tissue>
    </source>
</reference>
<keyword evidence="3" id="KW-1185">Reference proteome</keyword>
<dbReference type="AlphaFoldDB" id="A0A484AMK5"/>
<feature type="region of interest" description="Disordered" evidence="1">
    <location>
        <begin position="13"/>
        <end position="180"/>
    </location>
</feature>
<evidence type="ECO:0000313" key="3">
    <source>
        <dbReference type="Proteomes" id="UP000295192"/>
    </source>
</evidence>